<organism evidence="1 2">
    <name type="scientific">Methylobacterium aquaticum</name>
    <dbReference type="NCBI Taxonomy" id="270351"/>
    <lineage>
        <taxon>Bacteria</taxon>
        <taxon>Pseudomonadati</taxon>
        <taxon>Pseudomonadota</taxon>
        <taxon>Alphaproteobacteria</taxon>
        <taxon>Hyphomicrobiales</taxon>
        <taxon>Methylobacteriaceae</taxon>
        <taxon>Methylobacterium</taxon>
    </lineage>
</organism>
<dbReference type="Proteomes" id="UP000035929">
    <property type="component" value="Unassembled WGS sequence"/>
</dbReference>
<proteinExistence type="predicted"/>
<accession>A0A0J6SQE0</accession>
<protein>
    <submittedName>
        <fullName evidence="1">Uncharacterized protein</fullName>
    </submittedName>
</protein>
<comment type="caution">
    <text evidence="1">The sequence shown here is derived from an EMBL/GenBank/DDBJ whole genome shotgun (WGS) entry which is preliminary data.</text>
</comment>
<gene>
    <name evidence="1" type="ORF">VP06_11110</name>
</gene>
<dbReference type="PATRIC" id="fig|270351.6.peg.7141"/>
<dbReference type="AlphaFoldDB" id="A0A0J6SQE0"/>
<evidence type="ECO:0000313" key="1">
    <source>
        <dbReference type="EMBL" id="KMO35909.1"/>
    </source>
</evidence>
<evidence type="ECO:0000313" key="2">
    <source>
        <dbReference type="Proteomes" id="UP000035929"/>
    </source>
</evidence>
<sequence>MRLAARAEIALARSEGAITLPVPAGVRGFVACERRPDEVLHWVIGFEPEHTNTDLDERAAHAAYLQFLQHDDATLCDLAARVRTGGATA</sequence>
<name>A0A0J6SQE0_9HYPH</name>
<reference evidence="1 2" key="1">
    <citation type="submission" date="2015-03" db="EMBL/GenBank/DDBJ databases">
        <title>Genome sequencing of Methylobacterium aquaticum DSM16371 type strain.</title>
        <authorList>
            <person name="Chaudhry V."/>
            <person name="Patil P.B."/>
        </authorList>
    </citation>
    <scope>NUCLEOTIDE SEQUENCE [LARGE SCALE GENOMIC DNA]</scope>
    <source>
        <strain evidence="1 2">DSM 16371</strain>
    </source>
</reference>
<dbReference type="EMBL" id="LABX01000080">
    <property type="protein sequence ID" value="KMO35909.1"/>
    <property type="molecule type" value="Genomic_DNA"/>
</dbReference>